<dbReference type="AlphaFoldDB" id="A0A937REF7"/>
<dbReference type="Proteomes" id="UP000604475">
    <property type="component" value="Unassembled WGS sequence"/>
</dbReference>
<feature type="transmembrane region" description="Helical" evidence="1">
    <location>
        <begin position="169"/>
        <end position="189"/>
    </location>
</feature>
<evidence type="ECO:0000313" key="2">
    <source>
        <dbReference type="EMBL" id="MBL7628732.1"/>
    </source>
</evidence>
<feature type="transmembrane region" description="Helical" evidence="1">
    <location>
        <begin position="231"/>
        <end position="249"/>
    </location>
</feature>
<evidence type="ECO:0000256" key="1">
    <source>
        <dbReference type="SAM" id="Phobius"/>
    </source>
</evidence>
<protein>
    <submittedName>
        <fullName evidence="2">ABC transporter permease</fullName>
    </submittedName>
</protein>
<dbReference type="EMBL" id="JAEACQ010000194">
    <property type="protein sequence ID" value="MBL7628732.1"/>
    <property type="molecule type" value="Genomic_DNA"/>
</dbReference>
<keyword evidence="3" id="KW-1185">Reference proteome</keyword>
<name>A0A937REF7_9ACTN</name>
<feature type="transmembrane region" description="Helical" evidence="1">
    <location>
        <begin position="18"/>
        <end position="38"/>
    </location>
</feature>
<keyword evidence="1" id="KW-0812">Transmembrane</keyword>
<accession>A0A937REF7</accession>
<keyword evidence="1" id="KW-0472">Membrane</keyword>
<comment type="caution">
    <text evidence="2">The sequence shown here is derived from an EMBL/GenBank/DDBJ whole genome shotgun (WGS) entry which is preliminary data.</text>
</comment>
<reference evidence="2" key="1">
    <citation type="submission" date="2020-12" db="EMBL/GenBank/DDBJ databases">
        <title>Genomic characterization of non-nitrogen-fixing Frankia strains.</title>
        <authorList>
            <person name="Carlos-Shanley C."/>
            <person name="Guerra T."/>
            <person name="Hahn D."/>
        </authorList>
    </citation>
    <scope>NUCLEOTIDE SEQUENCE</scope>
    <source>
        <strain evidence="2">CN6</strain>
    </source>
</reference>
<dbReference type="RefSeq" id="WP_202999646.1">
    <property type="nucleotide sequence ID" value="NZ_JADWYU010000094.1"/>
</dbReference>
<gene>
    <name evidence="2" type="ORF">I7412_16545</name>
</gene>
<feature type="transmembrane region" description="Helical" evidence="1">
    <location>
        <begin position="140"/>
        <end position="162"/>
    </location>
</feature>
<feature type="transmembrane region" description="Helical" evidence="1">
    <location>
        <begin position="98"/>
        <end position="120"/>
    </location>
</feature>
<sequence>MTLVKVERIKLFSTRSPWWCIAAAMVLTVGFVALAAGLITDTDAQEFTAPQTQGPYRFGFMIMMIMAVLAVTTEYRFGTIRATFLAVPNRTSALLAKAAVIALVAAAVGEVAGVASWGLAKAIRGSEAPLDFYTARDYRVVFGVGLYYLVAAVFAVAIGVLIRQSAGAIALVLLWPLLVENLILIIPRVGDDIQKWLPFTAGNNFLAAGTDHVGNAGDGPGDMPFGPWGSLVYFAVITAALLALALVTAKRRDA</sequence>
<organism evidence="2 3">
    <name type="scientific">Frankia nepalensis</name>
    <dbReference type="NCBI Taxonomy" id="1836974"/>
    <lineage>
        <taxon>Bacteria</taxon>
        <taxon>Bacillati</taxon>
        <taxon>Actinomycetota</taxon>
        <taxon>Actinomycetes</taxon>
        <taxon>Frankiales</taxon>
        <taxon>Frankiaceae</taxon>
        <taxon>Frankia</taxon>
    </lineage>
</organism>
<proteinExistence type="predicted"/>
<dbReference type="Pfam" id="PF12730">
    <property type="entry name" value="ABC2_membrane_4"/>
    <property type="match status" value="1"/>
</dbReference>
<evidence type="ECO:0000313" key="3">
    <source>
        <dbReference type="Proteomes" id="UP000604475"/>
    </source>
</evidence>
<keyword evidence="1" id="KW-1133">Transmembrane helix</keyword>
<feature type="transmembrane region" description="Helical" evidence="1">
    <location>
        <begin position="58"/>
        <end position="77"/>
    </location>
</feature>